<accession>A0AAV7D4N0</accession>
<name>A0AAV7D4N0_ENGPU</name>
<sequence length="90" mass="10408">MLWATVNLKFLGNCVHNYGWPHANNSWVGCSKEMVTPSSHFIPWSRVGLISNQHYPKHPKVVSNLRLHLLCACSLETFYPVYPWGWELVL</sequence>
<evidence type="ECO:0000313" key="2">
    <source>
        <dbReference type="Proteomes" id="UP000824782"/>
    </source>
</evidence>
<dbReference type="EMBL" id="WNYA01000001">
    <property type="protein sequence ID" value="KAG8591203.1"/>
    <property type="molecule type" value="Genomic_DNA"/>
</dbReference>
<gene>
    <name evidence="1" type="ORF">GDO81_000084</name>
</gene>
<comment type="caution">
    <text evidence="1">The sequence shown here is derived from an EMBL/GenBank/DDBJ whole genome shotgun (WGS) entry which is preliminary data.</text>
</comment>
<reference evidence="1" key="1">
    <citation type="thesis" date="2020" institute="ProQuest LLC" country="789 East Eisenhower Parkway, Ann Arbor, MI, USA">
        <title>Comparative Genomics and Chromosome Evolution.</title>
        <authorList>
            <person name="Mudd A.B."/>
        </authorList>
    </citation>
    <scope>NUCLEOTIDE SEQUENCE</scope>
    <source>
        <strain evidence="1">237g6f4</strain>
        <tissue evidence="1">Blood</tissue>
    </source>
</reference>
<dbReference type="AlphaFoldDB" id="A0AAV7D4N0"/>
<dbReference type="Proteomes" id="UP000824782">
    <property type="component" value="Unassembled WGS sequence"/>
</dbReference>
<protein>
    <submittedName>
        <fullName evidence="1">Uncharacterized protein</fullName>
    </submittedName>
</protein>
<proteinExistence type="predicted"/>
<evidence type="ECO:0000313" key="1">
    <source>
        <dbReference type="EMBL" id="KAG8591203.1"/>
    </source>
</evidence>
<organism evidence="1 2">
    <name type="scientific">Engystomops pustulosus</name>
    <name type="common">Tungara frog</name>
    <name type="synonym">Physalaemus pustulosus</name>
    <dbReference type="NCBI Taxonomy" id="76066"/>
    <lineage>
        <taxon>Eukaryota</taxon>
        <taxon>Metazoa</taxon>
        <taxon>Chordata</taxon>
        <taxon>Craniata</taxon>
        <taxon>Vertebrata</taxon>
        <taxon>Euteleostomi</taxon>
        <taxon>Amphibia</taxon>
        <taxon>Batrachia</taxon>
        <taxon>Anura</taxon>
        <taxon>Neobatrachia</taxon>
        <taxon>Hyloidea</taxon>
        <taxon>Leptodactylidae</taxon>
        <taxon>Leiuperinae</taxon>
        <taxon>Engystomops</taxon>
    </lineage>
</organism>
<keyword evidence="2" id="KW-1185">Reference proteome</keyword>